<proteinExistence type="inferred from homology"/>
<sequence>MVMEKAHVKVRQALNGKEKVNLIEISEQGYSLWRSGCRHPPLAQLVQRECRERCEIAGYKVSEKTRVIVNQWAIGRDPRNLAREN</sequence>
<dbReference type="STRING" id="337451.A0A3S3NRZ9"/>
<dbReference type="PANTHER" id="PTHR47953">
    <property type="entry name" value="OS08G0105600 PROTEIN"/>
    <property type="match status" value="1"/>
</dbReference>
<dbReference type="GO" id="GO:0020037">
    <property type="term" value="F:heme binding"/>
    <property type="evidence" value="ECO:0007669"/>
    <property type="project" value="InterPro"/>
</dbReference>
<dbReference type="AlphaFoldDB" id="A0A3S3NRZ9"/>
<organism evidence="7 8">
    <name type="scientific">Cinnamomum micranthum f. kanehirae</name>
    <dbReference type="NCBI Taxonomy" id="337451"/>
    <lineage>
        <taxon>Eukaryota</taxon>
        <taxon>Viridiplantae</taxon>
        <taxon>Streptophyta</taxon>
        <taxon>Embryophyta</taxon>
        <taxon>Tracheophyta</taxon>
        <taxon>Spermatophyta</taxon>
        <taxon>Magnoliopsida</taxon>
        <taxon>Magnoliidae</taxon>
        <taxon>Laurales</taxon>
        <taxon>Lauraceae</taxon>
        <taxon>Cinnamomum</taxon>
    </lineage>
</organism>
<comment type="caution">
    <text evidence="7">The sequence shown here is derived from an EMBL/GenBank/DDBJ whole genome shotgun (WGS) entry which is preliminary data.</text>
</comment>
<keyword evidence="5" id="KW-0408">Iron</keyword>
<evidence type="ECO:0000256" key="2">
    <source>
        <dbReference type="ARBA" id="ARBA00022617"/>
    </source>
</evidence>
<dbReference type="Pfam" id="PF00067">
    <property type="entry name" value="p450"/>
    <property type="match status" value="1"/>
</dbReference>
<keyword evidence="3" id="KW-0479">Metal-binding</keyword>
<dbReference type="GO" id="GO:0005506">
    <property type="term" value="F:iron ion binding"/>
    <property type="evidence" value="ECO:0007669"/>
    <property type="project" value="InterPro"/>
</dbReference>
<keyword evidence="2" id="KW-0349">Heme</keyword>
<accession>A0A3S3NRZ9</accession>
<dbReference type="InterPro" id="IPR001128">
    <property type="entry name" value="Cyt_P450"/>
</dbReference>
<comment type="similarity">
    <text evidence="1">Belongs to the cytochrome P450 family.</text>
</comment>
<evidence type="ECO:0000256" key="5">
    <source>
        <dbReference type="ARBA" id="ARBA00023004"/>
    </source>
</evidence>
<dbReference type="InterPro" id="IPR036396">
    <property type="entry name" value="Cyt_P450_sf"/>
</dbReference>
<dbReference type="OrthoDB" id="1055148at2759"/>
<keyword evidence="6" id="KW-0503">Monooxygenase</keyword>
<dbReference type="GO" id="GO:0016705">
    <property type="term" value="F:oxidoreductase activity, acting on paired donors, with incorporation or reduction of molecular oxygen"/>
    <property type="evidence" value="ECO:0007669"/>
    <property type="project" value="InterPro"/>
</dbReference>
<reference evidence="7 8" key="1">
    <citation type="journal article" date="2019" name="Nat. Plants">
        <title>Stout camphor tree genome fills gaps in understanding of flowering plant genome evolution.</title>
        <authorList>
            <person name="Chaw S.M."/>
            <person name="Liu Y.C."/>
            <person name="Wu Y.W."/>
            <person name="Wang H.Y."/>
            <person name="Lin C.I."/>
            <person name="Wu C.S."/>
            <person name="Ke H.M."/>
            <person name="Chang L.Y."/>
            <person name="Hsu C.Y."/>
            <person name="Yang H.T."/>
            <person name="Sudianto E."/>
            <person name="Hsu M.H."/>
            <person name="Wu K.P."/>
            <person name="Wang L.N."/>
            <person name="Leebens-Mack J.H."/>
            <person name="Tsai I.J."/>
        </authorList>
    </citation>
    <scope>NUCLEOTIDE SEQUENCE [LARGE SCALE GENOMIC DNA]</scope>
    <source>
        <strain evidence="8">cv. Chaw 1501</strain>
        <tissue evidence="7">Young leaves</tissue>
    </source>
</reference>
<dbReference type="EMBL" id="QPKB01000001">
    <property type="protein sequence ID" value="RWR74059.1"/>
    <property type="molecule type" value="Genomic_DNA"/>
</dbReference>
<evidence type="ECO:0000256" key="6">
    <source>
        <dbReference type="ARBA" id="ARBA00023033"/>
    </source>
</evidence>
<evidence type="ECO:0000313" key="7">
    <source>
        <dbReference type="EMBL" id="RWR74059.1"/>
    </source>
</evidence>
<name>A0A3S3NRZ9_9MAGN</name>
<dbReference type="PANTHER" id="PTHR47953:SF5">
    <property type="entry name" value="CYTOCHROME P450 71AV8-LIKE"/>
    <property type="match status" value="1"/>
</dbReference>
<dbReference type="InterPro" id="IPR052306">
    <property type="entry name" value="CYP450_71D"/>
</dbReference>
<keyword evidence="8" id="KW-1185">Reference proteome</keyword>
<dbReference type="Proteomes" id="UP000283530">
    <property type="component" value="Unassembled WGS sequence"/>
</dbReference>
<dbReference type="SUPFAM" id="SSF48264">
    <property type="entry name" value="Cytochrome P450"/>
    <property type="match status" value="1"/>
</dbReference>
<gene>
    <name evidence="7" type="ORF">CKAN_00237300</name>
</gene>
<evidence type="ECO:0000313" key="8">
    <source>
        <dbReference type="Proteomes" id="UP000283530"/>
    </source>
</evidence>
<evidence type="ECO:0000256" key="4">
    <source>
        <dbReference type="ARBA" id="ARBA00023002"/>
    </source>
</evidence>
<evidence type="ECO:0000256" key="1">
    <source>
        <dbReference type="ARBA" id="ARBA00010617"/>
    </source>
</evidence>
<dbReference type="Gene3D" id="1.10.630.10">
    <property type="entry name" value="Cytochrome P450"/>
    <property type="match status" value="1"/>
</dbReference>
<evidence type="ECO:0000256" key="3">
    <source>
        <dbReference type="ARBA" id="ARBA00022723"/>
    </source>
</evidence>
<dbReference type="GO" id="GO:0004497">
    <property type="term" value="F:monooxygenase activity"/>
    <property type="evidence" value="ECO:0007669"/>
    <property type="project" value="UniProtKB-KW"/>
</dbReference>
<protein>
    <submittedName>
        <fullName evidence="7">Cytochrome P450</fullName>
    </submittedName>
</protein>
<keyword evidence="4" id="KW-0560">Oxidoreductase</keyword>